<name>A0A5N7AY98_9EURO</name>
<accession>A0A5N7AY98</accession>
<evidence type="ECO:0000313" key="2">
    <source>
        <dbReference type="EMBL" id="KAE8374019.1"/>
    </source>
</evidence>
<keyword evidence="1" id="KW-0472">Membrane</keyword>
<evidence type="ECO:0000313" key="3">
    <source>
        <dbReference type="Proteomes" id="UP000326198"/>
    </source>
</evidence>
<reference evidence="2 3" key="1">
    <citation type="submission" date="2019-04" db="EMBL/GenBank/DDBJ databases">
        <title>Friends and foes A comparative genomics studyof 23 Aspergillus species from section Flavi.</title>
        <authorList>
            <consortium name="DOE Joint Genome Institute"/>
            <person name="Kjaerbolling I."/>
            <person name="Vesth T."/>
            <person name="Frisvad J.C."/>
            <person name="Nybo J.L."/>
            <person name="Theobald S."/>
            <person name="Kildgaard S."/>
            <person name="Isbrandt T."/>
            <person name="Kuo A."/>
            <person name="Sato A."/>
            <person name="Lyhne E.K."/>
            <person name="Kogle M.E."/>
            <person name="Wiebenga A."/>
            <person name="Kun R.S."/>
            <person name="Lubbers R.J."/>
            <person name="Makela M.R."/>
            <person name="Barry K."/>
            <person name="Chovatia M."/>
            <person name="Clum A."/>
            <person name="Daum C."/>
            <person name="Haridas S."/>
            <person name="He G."/>
            <person name="LaButti K."/>
            <person name="Lipzen A."/>
            <person name="Mondo S."/>
            <person name="Riley R."/>
            <person name="Salamov A."/>
            <person name="Simmons B.A."/>
            <person name="Magnuson J.K."/>
            <person name="Henrissat B."/>
            <person name="Mortensen U.H."/>
            <person name="Larsen T.O."/>
            <person name="Devries R.P."/>
            <person name="Grigoriev I.V."/>
            <person name="Machida M."/>
            <person name="Baker S.E."/>
            <person name="Andersen M.R."/>
        </authorList>
    </citation>
    <scope>NUCLEOTIDE SEQUENCE [LARGE SCALE GENOMIC DNA]</scope>
    <source>
        <strain evidence="2 3">IBT 29228</strain>
    </source>
</reference>
<feature type="transmembrane region" description="Helical" evidence="1">
    <location>
        <begin position="20"/>
        <end position="43"/>
    </location>
</feature>
<dbReference type="Proteomes" id="UP000326198">
    <property type="component" value="Unassembled WGS sequence"/>
</dbReference>
<keyword evidence="3" id="KW-1185">Reference proteome</keyword>
<sequence length="74" mass="8348">MTAIARRETQEVPYPWSDSYNIILVGGSCQTPAFYLLTMWLAAPPQPMMTMWTLRTALHAKSSMQQIDCVVNPS</sequence>
<gene>
    <name evidence="2" type="ORF">BDV26DRAFT_270892</name>
</gene>
<organism evidence="2 3">
    <name type="scientific">Aspergillus bertholletiae</name>
    <dbReference type="NCBI Taxonomy" id="1226010"/>
    <lineage>
        <taxon>Eukaryota</taxon>
        <taxon>Fungi</taxon>
        <taxon>Dikarya</taxon>
        <taxon>Ascomycota</taxon>
        <taxon>Pezizomycotina</taxon>
        <taxon>Eurotiomycetes</taxon>
        <taxon>Eurotiomycetidae</taxon>
        <taxon>Eurotiales</taxon>
        <taxon>Aspergillaceae</taxon>
        <taxon>Aspergillus</taxon>
        <taxon>Aspergillus subgen. Circumdati</taxon>
    </lineage>
</organism>
<protein>
    <submittedName>
        <fullName evidence="2">Uncharacterized protein</fullName>
    </submittedName>
</protein>
<dbReference type="PROSITE" id="PS51257">
    <property type="entry name" value="PROKAR_LIPOPROTEIN"/>
    <property type="match status" value="1"/>
</dbReference>
<dbReference type="EMBL" id="ML736297">
    <property type="protein sequence ID" value="KAE8374019.1"/>
    <property type="molecule type" value="Genomic_DNA"/>
</dbReference>
<keyword evidence="1" id="KW-1133">Transmembrane helix</keyword>
<keyword evidence="1" id="KW-0812">Transmembrane</keyword>
<proteinExistence type="predicted"/>
<dbReference type="AlphaFoldDB" id="A0A5N7AY98"/>
<evidence type="ECO:0000256" key="1">
    <source>
        <dbReference type="SAM" id="Phobius"/>
    </source>
</evidence>